<dbReference type="Pfam" id="PF13365">
    <property type="entry name" value="Trypsin_2"/>
    <property type="match status" value="1"/>
</dbReference>
<dbReference type="GO" id="GO:0008233">
    <property type="term" value="F:peptidase activity"/>
    <property type="evidence" value="ECO:0007669"/>
    <property type="project" value="UniProtKB-KW"/>
</dbReference>
<gene>
    <name evidence="1" type="ORF">PQO05_06715</name>
</gene>
<sequence>MDGSVVAIWEFDESRDRIDFAKEACLGVGLLVANDIILTCTHVVTSQNGGVIKNVTVVFPLLGGNFKTIEVKGEYIDHTEVSGTDIIIFRLKEIDSKLNNEIKPAILSTDVPQGSAVWAYGYPRERSIEGINAKGIVFGKTGRGLGQIQGDTQYGYFVRPGFSGGGVYDKGANVFYGIFTESDANEETRLAYFTLAETIGQKWPQYIKLKWPQPIRQFSILKNYNEAFMCDRVEFSDNFREYYDSNKHTIQNYLIVGEQPNSTVGLARKLIYENFIKEKHESQYKYPLDLNLNIKHSDNEGIIQIRENTTFTRFVTKIVEVLGLENENTKDYNTYQHLDNIIAELKKGKPSLLFFEIAYGNGRIDKILSVFKEFTDLVNTQNTGTNKVLFFWCVSYPPSMFKKEAFIIHQFLKVFNSTSNKISVINSLAYFIPFVSKYKLKKILTTIGTENSGNIFPVNKELVLKVPPIEDRSTWMNRLETDCKHYKVPFTIDANYKQTVLDEKRATEIERIFVNILIDYKNIVEQHP</sequence>
<dbReference type="InterPro" id="IPR009003">
    <property type="entry name" value="Peptidase_S1_PA"/>
</dbReference>
<dbReference type="Proteomes" id="UP001216139">
    <property type="component" value="Chromosome"/>
</dbReference>
<dbReference type="SUPFAM" id="SSF50494">
    <property type="entry name" value="Trypsin-like serine proteases"/>
    <property type="match status" value="1"/>
</dbReference>
<proteinExistence type="predicted"/>
<name>A0ABY7TAU2_9SPHI</name>
<dbReference type="Gene3D" id="2.40.10.10">
    <property type="entry name" value="Trypsin-like serine proteases"/>
    <property type="match status" value="2"/>
</dbReference>
<organism evidence="1 2">
    <name type="scientific">Mucilaginibacter jinjuensis</name>
    <dbReference type="NCBI Taxonomy" id="1176721"/>
    <lineage>
        <taxon>Bacteria</taxon>
        <taxon>Pseudomonadati</taxon>
        <taxon>Bacteroidota</taxon>
        <taxon>Sphingobacteriia</taxon>
        <taxon>Sphingobacteriales</taxon>
        <taxon>Sphingobacteriaceae</taxon>
        <taxon>Mucilaginibacter</taxon>
    </lineage>
</organism>
<dbReference type="GO" id="GO:0006508">
    <property type="term" value="P:proteolysis"/>
    <property type="evidence" value="ECO:0007669"/>
    <property type="project" value="UniProtKB-KW"/>
</dbReference>
<accession>A0ABY7TAU2</accession>
<protein>
    <submittedName>
        <fullName evidence="1">Serine protease</fullName>
    </submittedName>
</protein>
<evidence type="ECO:0000313" key="2">
    <source>
        <dbReference type="Proteomes" id="UP001216139"/>
    </source>
</evidence>
<keyword evidence="1" id="KW-0378">Hydrolase</keyword>
<dbReference type="RefSeq" id="WP_273631931.1">
    <property type="nucleotide sequence ID" value="NZ_CP117167.1"/>
</dbReference>
<keyword evidence="1" id="KW-0645">Protease</keyword>
<evidence type="ECO:0000313" key="1">
    <source>
        <dbReference type="EMBL" id="WCT13625.1"/>
    </source>
</evidence>
<keyword evidence="2" id="KW-1185">Reference proteome</keyword>
<dbReference type="InterPro" id="IPR043504">
    <property type="entry name" value="Peptidase_S1_PA_chymotrypsin"/>
</dbReference>
<reference evidence="1 2" key="1">
    <citation type="submission" date="2023-02" db="EMBL/GenBank/DDBJ databases">
        <title>Genome sequence of Mucilaginibacter jinjuensis strain KACC 16571.</title>
        <authorList>
            <person name="Kim S."/>
            <person name="Heo J."/>
            <person name="Kwon S.-W."/>
        </authorList>
    </citation>
    <scope>NUCLEOTIDE SEQUENCE [LARGE SCALE GENOMIC DNA]</scope>
    <source>
        <strain evidence="1 2">KACC 16571</strain>
    </source>
</reference>
<dbReference type="EMBL" id="CP117167">
    <property type="protein sequence ID" value="WCT13625.1"/>
    <property type="molecule type" value="Genomic_DNA"/>
</dbReference>